<gene>
    <name evidence="2" type="ORF">IM532_09920</name>
</gene>
<comment type="caution">
    <text evidence="2">The sequence shown here is derived from an EMBL/GenBank/DDBJ whole genome shotgun (WGS) entry which is preliminary data.</text>
</comment>
<evidence type="ECO:0000313" key="3">
    <source>
        <dbReference type="Proteomes" id="UP000608754"/>
    </source>
</evidence>
<keyword evidence="3" id="KW-1185">Reference proteome</keyword>
<keyword evidence="1" id="KW-0472">Membrane</keyword>
<dbReference type="RefSeq" id="WP_194183303.1">
    <property type="nucleotide sequence ID" value="NZ_JADGIK010000006.1"/>
</dbReference>
<feature type="transmembrane region" description="Helical" evidence="1">
    <location>
        <begin position="6"/>
        <end position="27"/>
    </location>
</feature>
<sequence>MKNERVAYYSIVAIFFLVILFSVRYIVNTTRILVDYEQQITPTEIFWEINKSDSTLRIKEPVYLTKSYYLSELQREAFKDNNEIYQELYHDSVPNKGSILNLKPPFILWKNNKNDTIRVFKNLKTLKFIKAY</sequence>
<dbReference type="AlphaFoldDB" id="A0A8J7K4S1"/>
<reference evidence="2" key="1">
    <citation type="submission" date="2020-10" db="EMBL/GenBank/DDBJ databases">
        <authorList>
            <person name="Lu T."/>
            <person name="Wang Q."/>
            <person name="Han X."/>
        </authorList>
    </citation>
    <scope>NUCLEOTIDE SEQUENCE</scope>
    <source>
        <strain evidence="2">WQ 117</strain>
    </source>
</reference>
<protein>
    <submittedName>
        <fullName evidence="2">Uncharacterized protein</fullName>
    </submittedName>
</protein>
<accession>A0A8J7K4S1</accession>
<keyword evidence="1" id="KW-1133">Transmembrane helix</keyword>
<keyword evidence="1" id="KW-0812">Transmembrane</keyword>
<evidence type="ECO:0000313" key="2">
    <source>
        <dbReference type="EMBL" id="MBF0597758.1"/>
    </source>
</evidence>
<dbReference type="Proteomes" id="UP000608754">
    <property type="component" value="Unassembled WGS sequence"/>
</dbReference>
<organism evidence="2 3">
    <name type="scientific">Faecalibacter rhinopitheci</name>
    <dbReference type="NCBI Taxonomy" id="2779678"/>
    <lineage>
        <taxon>Bacteria</taxon>
        <taxon>Pseudomonadati</taxon>
        <taxon>Bacteroidota</taxon>
        <taxon>Flavobacteriia</taxon>
        <taxon>Flavobacteriales</taxon>
        <taxon>Weeksellaceae</taxon>
        <taxon>Faecalibacter</taxon>
    </lineage>
</organism>
<dbReference type="EMBL" id="JADGIK010000006">
    <property type="protein sequence ID" value="MBF0597758.1"/>
    <property type="molecule type" value="Genomic_DNA"/>
</dbReference>
<proteinExistence type="predicted"/>
<name>A0A8J7K4S1_9FLAO</name>
<evidence type="ECO:0000256" key="1">
    <source>
        <dbReference type="SAM" id="Phobius"/>
    </source>
</evidence>